<accession>A0A9Q1JSD4</accession>
<sequence length="358" mass="40521">MVFLPLRSTEEMDDHVRKTFEWHLRGASRLPRLLPGNHHEMSPGFVLSDVEEAAHDFDIPEMIHATFYAMVVNDALELGVMSRDMAGALKSALKGLRWLNFEYWLRINKHALIGAQYRRHVSFEAEVGPASSREEDLELSDASLLFREHKKILCTVPIYELSTPSWSSYEYSSTPRILNVEEDVVYPWEIDVVVSHITDVQERRMAMIKTVKTPEELMDEGYSKVLAPPQGGTSSSSSSHSLTPRSKWGRAQEEPVCEVVAEGTVFPGASERSDLQGGPSSQFPNPKVVATLKRPTLEEKHLPSTGYTFIILDANDTVNRLPSKCIVIYRAAFSYEVWFPLHPIIMEILNKCELAPHR</sequence>
<dbReference type="OrthoDB" id="1750920at2759"/>
<reference evidence="2" key="1">
    <citation type="submission" date="2022-04" db="EMBL/GenBank/DDBJ databases">
        <title>Carnegiea gigantea Genome sequencing and assembly v2.</title>
        <authorList>
            <person name="Copetti D."/>
            <person name="Sanderson M.J."/>
            <person name="Burquez A."/>
            <person name="Wojciechowski M.F."/>
        </authorList>
    </citation>
    <scope>NUCLEOTIDE SEQUENCE</scope>
    <source>
        <strain evidence="2">SGP5-SGP5p</strain>
        <tissue evidence="2">Aerial part</tissue>
    </source>
</reference>
<evidence type="ECO:0000313" key="2">
    <source>
        <dbReference type="EMBL" id="KAJ8430101.1"/>
    </source>
</evidence>
<proteinExistence type="predicted"/>
<organism evidence="2 3">
    <name type="scientific">Carnegiea gigantea</name>
    <dbReference type="NCBI Taxonomy" id="171969"/>
    <lineage>
        <taxon>Eukaryota</taxon>
        <taxon>Viridiplantae</taxon>
        <taxon>Streptophyta</taxon>
        <taxon>Embryophyta</taxon>
        <taxon>Tracheophyta</taxon>
        <taxon>Spermatophyta</taxon>
        <taxon>Magnoliopsida</taxon>
        <taxon>eudicotyledons</taxon>
        <taxon>Gunneridae</taxon>
        <taxon>Pentapetalae</taxon>
        <taxon>Caryophyllales</taxon>
        <taxon>Cactineae</taxon>
        <taxon>Cactaceae</taxon>
        <taxon>Cactoideae</taxon>
        <taxon>Echinocereeae</taxon>
        <taxon>Carnegiea</taxon>
    </lineage>
</organism>
<feature type="region of interest" description="Disordered" evidence="1">
    <location>
        <begin position="224"/>
        <end position="250"/>
    </location>
</feature>
<keyword evidence="3" id="KW-1185">Reference proteome</keyword>
<protein>
    <submittedName>
        <fullName evidence="2">Uncharacterized protein</fullName>
    </submittedName>
</protein>
<gene>
    <name evidence="2" type="ORF">Cgig2_007165</name>
</gene>
<evidence type="ECO:0000256" key="1">
    <source>
        <dbReference type="SAM" id="MobiDB-lite"/>
    </source>
</evidence>
<dbReference type="AlphaFoldDB" id="A0A9Q1JSD4"/>
<name>A0A9Q1JSD4_9CARY</name>
<evidence type="ECO:0000313" key="3">
    <source>
        <dbReference type="Proteomes" id="UP001153076"/>
    </source>
</evidence>
<dbReference type="Proteomes" id="UP001153076">
    <property type="component" value="Unassembled WGS sequence"/>
</dbReference>
<dbReference type="EMBL" id="JAKOGI010000823">
    <property type="protein sequence ID" value="KAJ8430101.1"/>
    <property type="molecule type" value="Genomic_DNA"/>
</dbReference>
<comment type="caution">
    <text evidence="2">The sequence shown here is derived from an EMBL/GenBank/DDBJ whole genome shotgun (WGS) entry which is preliminary data.</text>
</comment>